<dbReference type="Gene3D" id="1.10.10.10">
    <property type="entry name" value="Winged helix-like DNA-binding domain superfamily/Winged helix DNA-binding domain"/>
    <property type="match status" value="1"/>
</dbReference>
<dbReference type="Pfam" id="PF00392">
    <property type="entry name" value="GntR"/>
    <property type="match status" value="1"/>
</dbReference>
<keyword evidence="2" id="KW-0238">DNA-binding</keyword>
<comment type="caution">
    <text evidence="6">The sequence shown here is derived from an EMBL/GenBank/DDBJ whole genome shotgun (WGS) entry which is preliminary data.</text>
</comment>
<keyword evidence="3" id="KW-0804">Transcription</keyword>
<name>A0A941BI28_9BURK</name>
<dbReference type="Proteomes" id="UP000678374">
    <property type="component" value="Unassembled WGS sequence"/>
</dbReference>
<evidence type="ECO:0000256" key="2">
    <source>
        <dbReference type="ARBA" id="ARBA00023125"/>
    </source>
</evidence>
<organism evidence="6 7">
    <name type="scientific">Ideonella aquatica</name>
    <dbReference type="NCBI Taxonomy" id="2824119"/>
    <lineage>
        <taxon>Bacteria</taxon>
        <taxon>Pseudomonadati</taxon>
        <taxon>Pseudomonadota</taxon>
        <taxon>Betaproteobacteria</taxon>
        <taxon>Burkholderiales</taxon>
        <taxon>Sphaerotilaceae</taxon>
        <taxon>Ideonella</taxon>
    </lineage>
</organism>
<dbReference type="EMBL" id="JAGQDE010000031">
    <property type="protein sequence ID" value="MBQ0961526.1"/>
    <property type="molecule type" value="Genomic_DNA"/>
</dbReference>
<dbReference type="SMART" id="SM00895">
    <property type="entry name" value="FCD"/>
    <property type="match status" value="1"/>
</dbReference>
<dbReference type="GO" id="GO:0003700">
    <property type="term" value="F:DNA-binding transcription factor activity"/>
    <property type="evidence" value="ECO:0007669"/>
    <property type="project" value="InterPro"/>
</dbReference>
<protein>
    <submittedName>
        <fullName evidence="6">GntR family transcriptional regulator</fullName>
    </submittedName>
</protein>
<dbReference type="InterPro" id="IPR011711">
    <property type="entry name" value="GntR_C"/>
</dbReference>
<evidence type="ECO:0000313" key="6">
    <source>
        <dbReference type="EMBL" id="MBQ0961526.1"/>
    </source>
</evidence>
<gene>
    <name evidence="6" type="ORF">KAK06_21485</name>
</gene>
<dbReference type="InterPro" id="IPR036390">
    <property type="entry name" value="WH_DNA-bd_sf"/>
</dbReference>
<evidence type="ECO:0000256" key="3">
    <source>
        <dbReference type="ARBA" id="ARBA00023163"/>
    </source>
</evidence>
<sequence>MTRKPPVDRPSRKPRAGLAAADAPVMGSTERIVESITTAIVERRLMPGTKLAEQKLADIFQVSRTVVRQALNQLSRDRLVTLEPARGAFVAMPSPEEARQVFEVRAMLEASMVRQLCTVITDAQVGELRRHLKAEREAIARTDVSGRTRLLADFHVVLARLLGNEVLAQLLTDLLSRSSLISLMYQSAHSAEHSQDEHGQIVDALARRDARAAVRLMEQHLHSVERNLRLDPRTPDLAAVLSPAPTP</sequence>
<evidence type="ECO:0000259" key="5">
    <source>
        <dbReference type="PROSITE" id="PS50949"/>
    </source>
</evidence>
<keyword evidence="7" id="KW-1185">Reference proteome</keyword>
<dbReference type="Gene3D" id="1.20.120.530">
    <property type="entry name" value="GntR ligand-binding domain-like"/>
    <property type="match status" value="1"/>
</dbReference>
<dbReference type="SUPFAM" id="SSF48008">
    <property type="entry name" value="GntR ligand-binding domain-like"/>
    <property type="match status" value="1"/>
</dbReference>
<feature type="domain" description="HTH gntR-type" evidence="5">
    <location>
        <begin position="26"/>
        <end position="93"/>
    </location>
</feature>
<dbReference type="AlphaFoldDB" id="A0A941BI28"/>
<reference evidence="6" key="1">
    <citation type="submission" date="2021-04" db="EMBL/GenBank/DDBJ databases">
        <title>The genome sequence of Ideonella sp. 4Y11.</title>
        <authorList>
            <person name="Liu Y."/>
        </authorList>
    </citation>
    <scope>NUCLEOTIDE SEQUENCE</scope>
    <source>
        <strain evidence="6">4Y11</strain>
    </source>
</reference>
<dbReference type="RefSeq" id="WP_210804205.1">
    <property type="nucleotide sequence ID" value="NZ_JAGQDE010000031.1"/>
</dbReference>
<feature type="compositionally biased region" description="Basic and acidic residues" evidence="4">
    <location>
        <begin position="1"/>
        <end position="11"/>
    </location>
</feature>
<evidence type="ECO:0000256" key="4">
    <source>
        <dbReference type="SAM" id="MobiDB-lite"/>
    </source>
</evidence>
<keyword evidence="1" id="KW-0805">Transcription regulation</keyword>
<feature type="region of interest" description="Disordered" evidence="4">
    <location>
        <begin position="1"/>
        <end position="21"/>
    </location>
</feature>
<dbReference type="GO" id="GO:0003677">
    <property type="term" value="F:DNA binding"/>
    <property type="evidence" value="ECO:0007669"/>
    <property type="project" value="UniProtKB-KW"/>
</dbReference>
<dbReference type="InterPro" id="IPR000524">
    <property type="entry name" value="Tscrpt_reg_HTH_GntR"/>
</dbReference>
<accession>A0A941BI28</accession>
<dbReference type="PANTHER" id="PTHR43537">
    <property type="entry name" value="TRANSCRIPTIONAL REGULATOR, GNTR FAMILY"/>
    <property type="match status" value="1"/>
</dbReference>
<dbReference type="PANTHER" id="PTHR43537:SF53">
    <property type="entry name" value="HTH-TYPE TRANSCRIPTIONAL REPRESSOR NANR"/>
    <property type="match status" value="1"/>
</dbReference>
<dbReference type="PROSITE" id="PS50949">
    <property type="entry name" value="HTH_GNTR"/>
    <property type="match status" value="1"/>
</dbReference>
<dbReference type="InterPro" id="IPR036388">
    <property type="entry name" value="WH-like_DNA-bd_sf"/>
</dbReference>
<evidence type="ECO:0000256" key="1">
    <source>
        <dbReference type="ARBA" id="ARBA00023015"/>
    </source>
</evidence>
<dbReference type="CDD" id="cd07377">
    <property type="entry name" value="WHTH_GntR"/>
    <property type="match status" value="1"/>
</dbReference>
<proteinExistence type="predicted"/>
<dbReference type="InterPro" id="IPR008920">
    <property type="entry name" value="TF_FadR/GntR_C"/>
</dbReference>
<dbReference type="SMART" id="SM00345">
    <property type="entry name" value="HTH_GNTR"/>
    <property type="match status" value="1"/>
</dbReference>
<dbReference type="Pfam" id="PF07729">
    <property type="entry name" value="FCD"/>
    <property type="match status" value="1"/>
</dbReference>
<evidence type="ECO:0000313" key="7">
    <source>
        <dbReference type="Proteomes" id="UP000678374"/>
    </source>
</evidence>
<dbReference type="SUPFAM" id="SSF46785">
    <property type="entry name" value="Winged helix' DNA-binding domain"/>
    <property type="match status" value="1"/>
</dbReference>